<dbReference type="AlphaFoldDB" id="A0A6A6P218"/>
<dbReference type="OrthoDB" id="544685at2759"/>
<dbReference type="Pfam" id="PF25886">
    <property type="entry name" value="Msy1"/>
    <property type="match status" value="1"/>
</dbReference>
<evidence type="ECO:0000256" key="5">
    <source>
        <dbReference type="ARBA" id="ARBA00023136"/>
    </source>
</evidence>
<sequence length="946" mass="102265">MSGTHNGFSRQGFEPIPSPGTMSPTSKDATINIPLERVVSHGSAGGAGRVSSTAPITEQPRGGEEDMRSSEKSGGLFHRTRGRRRVRHANGSGQPGDALNLDGEERSLNRMGRIYNAILNFSIVTRYFIYVLPLALCIAVPIIIGATVAQDARIGTVQIVWFFVWIEVVWLSLWVSKIVAHFLPMIFQFLMGVVSPGTRKYALVLTALEIPLSLVGWAVTSLATFVPLMTRNPDARRRAEDDPAADDTLPWMVIVQKVLAASVVASLVFLGERFIIQLLSINYHRKQFNLKIKDSKRNVHLLGLLYDASRSLFPAYCNEFAEEDYIISDAINLKLGSKPGTSNGNSGSATPMRLLQDVGRFGDKITSAFGNVAHEITGKQVFNPNSAHSIVVEALEKNRSAEALAKRLWMSFVVEGREALYQEDIVEVLGENRREDAMECFGALDRDGNGDISLDEMILTVTEIGRERKSIATSMHDVDQAIGVLDNLLCAIAFVIVVFVFVAFLNSNFTTTLATAGTALLSMSFIFAATAQEVLGSCIFLFVKHPYDIGDRVDISGEFLTVEHISLLFTEFKRVANNKSVQIPNIVLNGLWIENVSRSKAMREQLTIPVNFDTSFDDVKTLKAEMQAFVLDKENSRDFLPEIEVEVLGLGDLNKLELAVEIRHKSNWANEAVRANRRSKFMCALVLALRKVPIYAPGGGSAGLGDPANPSYSVAISHEEAERNKASFADDKDAKRLFPQNKPASPAGECEGSAESRAIESLTQRPPAMDPARDDWGPRDDDTTAHRASLSSPGLPPGHGGADSGAATTTASERRSVDEMRGMLRRQSTRGKRRPGSDIEGASSASGPHGPGVGGGDGAGAGAQSLGGAYPGVPTIVEPAPPPSYSARAQQGGQQGSRSPPRGNAFAEQALRYQAPAPTPPPRGAPPQGPPPPTPPERRRPPYGGA</sequence>
<protein>
    <submittedName>
        <fullName evidence="9">Mechanosensitive ion channel-domain-containing protein</fullName>
    </submittedName>
</protein>
<keyword evidence="4 7" id="KW-1133">Transmembrane helix</keyword>
<evidence type="ECO:0000313" key="10">
    <source>
        <dbReference type="Proteomes" id="UP000799766"/>
    </source>
</evidence>
<feature type="compositionally biased region" description="Basic and acidic residues" evidence="6">
    <location>
        <begin position="61"/>
        <end position="71"/>
    </location>
</feature>
<organism evidence="9 10">
    <name type="scientific">Lineolata rhizophorae</name>
    <dbReference type="NCBI Taxonomy" id="578093"/>
    <lineage>
        <taxon>Eukaryota</taxon>
        <taxon>Fungi</taxon>
        <taxon>Dikarya</taxon>
        <taxon>Ascomycota</taxon>
        <taxon>Pezizomycotina</taxon>
        <taxon>Dothideomycetes</taxon>
        <taxon>Dothideomycetes incertae sedis</taxon>
        <taxon>Lineolatales</taxon>
        <taxon>Lineolataceae</taxon>
        <taxon>Lineolata</taxon>
    </lineage>
</organism>
<dbReference type="PANTHER" id="PTHR31323">
    <property type="entry name" value="MECHANOSENSITIVE ION CHANNEL PROTEIN MSY2"/>
    <property type="match status" value="1"/>
</dbReference>
<feature type="compositionally biased region" description="Pro residues" evidence="6">
    <location>
        <begin position="917"/>
        <end position="935"/>
    </location>
</feature>
<dbReference type="GO" id="GO:0006874">
    <property type="term" value="P:intracellular calcium ion homeostasis"/>
    <property type="evidence" value="ECO:0007669"/>
    <property type="project" value="TreeGrafter"/>
</dbReference>
<dbReference type="InterPro" id="IPR018247">
    <property type="entry name" value="EF_Hand_1_Ca_BS"/>
</dbReference>
<comment type="subcellular location">
    <subcellularLocation>
        <location evidence="1">Membrane</location>
    </subcellularLocation>
</comment>
<evidence type="ECO:0000259" key="8">
    <source>
        <dbReference type="PROSITE" id="PS50222"/>
    </source>
</evidence>
<feature type="compositionally biased region" description="Gly residues" evidence="6">
    <location>
        <begin position="849"/>
        <end position="861"/>
    </location>
</feature>
<feature type="compositionally biased region" description="Basic and acidic residues" evidence="6">
    <location>
        <begin position="771"/>
        <end position="785"/>
    </location>
</feature>
<keyword evidence="2 7" id="KW-0812">Transmembrane</keyword>
<feature type="compositionally biased region" description="Low complexity" evidence="6">
    <location>
        <begin position="886"/>
        <end position="903"/>
    </location>
</feature>
<feature type="transmembrane region" description="Helical" evidence="7">
    <location>
        <begin position="525"/>
        <end position="543"/>
    </location>
</feature>
<dbReference type="Gene3D" id="1.10.238.10">
    <property type="entry name" value="EF-hand"/>
    <property type="match status" value="1"/>
</dbReference>
<feature type="compositionally biased region" description="Basic and acidic residues" evidence="6">
    <location>
        <begin position="723"/>
        <end position="736"/>
    </location>
</feature>
<dbReference type="PANTHER" id="PTHR31323:SF14">
    <property type="entry name" value="MECHANOSENSITIVE ION CHANNEL PROTEIN MSY2"/>
    <property type="match status" value="1"/>
</dbReference>
<name>A0A6A6P218_9PEZI</name>
<feature type="transmembrane region" description="Helical" evidence="7">
    <location>
        <begin position="159"/>
        <end position="180"/>
    </location>
</feature>
<evidence type="ECO:0000256" key="3">
    <source>
        <dbReference type="ARBA" id="ARBA00022837"/>
    </source>
</evidence>
<dbReference type="GO" id="GO:0005509">
    <property type="term" value="F:calcium ion binding"/>
    <property type="evidence" value="ECO:0007669"/>
    <property type="project" value="InterPro"/>
</dbReference>
<feature type="domain" description="EF-hand" evidence="8">
    <location>
        <begin position="432"/>
        <end position="467"/>
    </location>
</feature>
<dbReference type="Gene3D" id="2.30.30.60">
    <property type="match status" value="1"/>
</dbReference>
<evidence type="ECO:0000256" key="6">
    <source>
        <dbReference type="SAM" id="MobiDB-lite"/>
    </source>
</evidence>
<dbReference type="InterPro" id="IPR002048">
    <property type="entry name" value="EF_hand_dom"/>
</dbReference>
<feature type="compositionally biased region" description="Basic residues" evidence="6">
    <location>
        <begin position="823"/>
        <end position="834"/>
    </location>
</feature>
<dbReference type="Pfam" id="PF00924">
    <property type="entry name" value="MS_channel_2nd"/>
    <property type="match status" value="1"/>
</dbReference>
<dbReference type="Proteomes" id="UP000799766">
    <property type="component" value="Unassembled WGS sequence"/>
</dbReference>
<feature type="transmembrane region" description="Helical" evidence="7">
    <location>
        <begin position="484"/>
        <end position="505"/>
    </location>
</feature>
<keyword evidence="10" id="KW-1185">Reference proteome</keyword>
<dbReference type="PROSITE" id="PS50222">
    <property type="entry name" value="EF_HAND_2"/>
    <property type="match status" value="1"/>
</dbReference>
<evidence type="ECO:0000313" key="9">
    <source>
        <dbReference type="EMBL" id="KAF2458060.1"/>
    </source>
</evidence>
<dbReference type="SUPFAM" id="SSF50182">
    <property type="entry name" value="Sm-like ribonucleoproteins"/>
    <property type="match status" value="1"/>
</dbReference>
<evidence type="ECO:0000256" key="4">
    <source>
        <dbReference type="ARBA" id="ARBA00022989"/>
    </source>
</evidence>
<proteinExistence type="predicted"/>
<dbReference type="PROSITE" id="PS00018">
    <property type="entry name" value="EF_HAND_1"/>
    <property type="match status" value="1"/>
</dbReference>
<keyword evidence="5 7" id="KW-0472">Membrane</keyword>
<dbReference type="GO" id="GO:0005262">
    <property type="term" value="F:calcium channel activity"/>
    <property type="evidence" value="ECO:0007669"/>
    <property type="project" value="TreeGrafter"/>
</dbReference>
<evidence type="ECO:0000256" key="7">
    <source>
        <dbReference type="SAM" id="Phobius"/>
    </source>
</evidence>
<feature type="transmembrane region" description="Helical" evidence="7">
    <location>
        <begin position="127"/>
        <end position="147"/>
    </location>
</feature>
<evidence type="ECO:0000256" key="2">
    <source>
        <dbReference type="ARBA" id="ARBA00022692"/>
    </source>
</evidence>
<dbReference type="EMBL" id="MU001679">
    <property type="protein sequence ID" value="KAF2458060.1"/>
    <property type="molecule type" value="Genomic_DNA"/>
</dbReference>
<gene>
    <name evidence="9" type="ORF">BDY21DRAFT_363631</name>
</gene>
<dbReference type="InterPro" id="IPR006685">
    <property type="entry name" value="MscS_channel_2nd"/>
</dbReference>
<feature type="compositionally biased region" description="Basic and acidic residues" evidence="6">
    <location>
        <begin position="812"/>
        <end position="822"/>
    </location>
</feature>
<evidence type="ECO:0000256" key="1">
    <source>
        <dbReference type="ARBA" id="ARBA00004370"/>
    </source>
</evidence>
<feature type="region of interest" description="Disordered" evidence="6">
    <location>
        <begin position="41"/>
        <end position="102"/>
    </location>
</feature>
<feature type="transmembrane region" description="Helical" evidence="7">
    <location>
        <begin position="249"/>
        <end position="270"/>
    </location>
</feature>
<dbReference type="InterPro" id="IPR023408">
    <property type="entry name" value="MscS_beta-dom_sf"/>
</dbReference>
<feature type="compositionally biased region" description="Basic residues" evidence="6">
    <location>
        <begin position="78"/>
        <end position="88"/>
    </location>
</feature>
<feature type="compositionally biased region" description="Polar residues" evidence="6">
    <location>
        <begin position="20"/>
        <end position="29"/>
    </location>
</feature>
<dbReference type="InterPro" id="IPR058650">
    <property type="entry name" value="Msy1/2-like"/>
</dbReference>
<dbReference type="SUPFAM" id="SSF47473">
    <property type="entry name" value="EF-hand"/>
    <property type="match status" value="1"/>
</dbReference>
<feature type="transmembrane region" description="Helical" evidence="7">
    <location>
        <begin position="201"/>
        <end position="229"/>
    </location>
</feature>
<accession>A0A6A6P218</accession>
<dbReference type="InterPro" id="IPR010920">
    <property type="entry name" value="LSM_dom_sf"/>
</dbReference>
<feature type="region of interest" description="Disordered" evidence="6">
    <location>
        <begin position="723"/>
        <end position="946"/>
    </location>
</feature>
<dbReference type="InterPro" id="IPR011992">
    <property type="entry name" value="EF-hand-dom_pair"/>
</dbReference>
<reference evidence="9" key="1">
    <citation type="journal article" date="2020" name="Stud. Mycol.">
        <title>101 Dothideomycetes genomes: a test case for predicting lifestyles and emergence of pathogens.</title>
        <authorList>
            <person name="Haridas S."/>
            <person name="Albert R."/>
            <person name="Binder M."/>
            <person name="Bloem J."/>
            <person name="Labutti K."/>
            <person name="Salamov A."/>
            <person name="Andreopoulos B."/>
            <person name="Baker S."/>
            <person name="Barry K."/>
            <person name="Bills G."/>
            <person name="Bluhm B."/>
            <person name="Cannon C."/>
            <person name="Castanera R."/>
            <person name="Culley D."/>
            <person name="Daum C."/>
            <person name="Ezra D."/>
            <person name="Gonzalez J."/>
            <person name="Henrissat B."/>
            <person name="Kuo A."/>
            <person name="Liang C."/>
            <person name="Lipzen A."/>
            <person name="Lutzoni F."/>
            <person name="Magnuson J."/>
            <person name="Mondo S."/>
            <person name="Nolan M."/>
            <person name="Ohm R."/>
            <person name="Pangilinan J."/>
            <person name="Park H.-J."/>
            <person name="Ramirez L."/>
            <person name="Alfaro M."/>
            <person name="Sun H."/>
            <person name="Tritt A."/>
            <person name="Yoshinaga Y."/>
            <person name="Zwiers L.-H."/>
            <person name="Turgeon B."/>
            <person name="Goodwin S."/>
            <person name="Spatafora J."/>
            <person name="Crous P."/>
            <person name="Grigoriev I."/>
        </authorList>
    </citation>
    <scope>NUCLEOTIDE SEQUENCE</scope>
    <source>
        <strain evidence="9">ATCC 16933</strain>
    </source>
</reference>
<feature type="region of interest" description="Disordered" evidence="6">
    <location>
        <begin position="1"/>
        <end position="29"/>
    </location>
</feature>
<keyword evidence="3" id="KW-0106">Calcium</keyword>
<dbReference type="GO" id="GO:0016020">
    <property type="term" value="C:membrane"/>
    <property type="evidence" value="ECO:0007669"/>
    <property type="project" value="UniProtKB-SubCell"/>
</dbReference>